<protein>
    <recommendedName>
        <fullName evidence="2">DUF868 domain-containing protein</fullName>
    </recommendedName>
</protein>
<dbReference type="PANTHER" id="PTHR31972">
    <property type="entry name" value="EXPRESSED PROTEIN"/>
    <property type="match status" value="1"/>
</dbReference>
<dbReference type="EMBL" id="EF677481">
    <property type="protein sequence ID" value="ABR17303.1"/>
    <property type="molecule type" value="mRNA"/>
</dbReference>
<reference evidence="1" key="1">
    <citation type="submission" date="2007-06" db="EMBL/GenBank/DDBJ databases">
        <title>Full length cDNA sequences from Sitka Spruce (Picea sitchensis).</title>
        <authorList>
            <person name="Ralph S.G."/>
            <person name="Chun H.E."/>
            <person name="Liao N."/>
            <person name="Ali J."/>
            <person name="Reid K."/>
            <person name="Kolosova N."/>
            <person name="Cooper N."/>
            <person name="Cullis C."/>
            <person name="Jancsik S."/>
            <person name="Moore R."/>
            <person name="Mayo M."/>
            <person name="Wagner S."/>
            <person name="Holt R.A."/>
            <person name="Jones S.J.M."/>
            <person name="Marra M.A."/>
            <person name="Ritland C.E."/>
            <person name="Ritland K."/>
            <person name="Bohlmann J."/>
        </authorList>
    </citation>
    <scope>NUCLEOTIDE SEQUENCE</scope>
    <source>
        <tissue evidence="1">Green portion of the leader tissue</tissue>
    </source>
</reference>
<evidence type="ECO:0000313" key="1">
    <source>
        <dbReference type="EMBL" id="ABR17303.1"/>
    </source>
</evidence>
<dbReference type="AlphaFoldDB" id="B8LNS3"/>
<proteinExistence type="evidence at transcript level"/>
<accession>B8LNS3</accession>
<dbReference type="InterPro" id="IPR008586">
    <property type="entry name" value="DUF868_pln"/>
</dbReference>
<dbReference type="PANTHER" id="PTHR31972:SF74">
    <property type="entry name" value="EXPRESSED PROTEIN"/>
    <property type="match status" value="1"/>
</dbReference>
<organism evidence="1">
    <name type="scientific">Picea sitchensis</name>
    <name type="common">Sitka spruce</name>
    <name type="synonym">Pinus sitchensis</name>
    <dbReference type="NCBI Taxonomy" id="3332"/>
    <lineage>
        <taxon>Eukaryota</taxon>
        <taxon>Viridiplantae</taxon>
        <taxon>Streptophyta</taxon>
        <taxon>Embryophyta</taxon>
        <taxon>Tracheophyta</taxon>
        <taxon>Spermatophyta</taxon>
        <taxon>Pinopsida</taxon>
        <taxon>Pinidae</taxon>
        <taxon>Conifers I</taxon>
        <taxon>Pinales</taxon>
        <taxon>Pinaceae</taxon>
        <taxon>Picea</taxon>
    </lineage>
</organism>
<evidence type="ECO:0008006" key="2">
    <source>
        <dbReference type="Google" id="ProtNLM"/>
    </source>
</evidence>
<dbReference type="Pfam" id="PF05910">
    <property type="entry name" value="DUF868"/>
    <property type="match status" value="1"/>
</dbReference>
<sequence length="270" mass="30672">MMQNMVTCLYLTTLSGQTRLITVTWCKNLMGQGLSVNVDDPSYQCLCRVDMKSWLFWKKKGSKRFELGTTKVDVFWDLSSARYGSAPEPLEGYFVAVVSNEEVALLLGDMCKEAFKKTHAKPPAETVLISRKEHVFGKNCYTTKAQFCNSGRIHDIVIECQTGGPREPKLCVRIDKQLVVQVKHLIWKFRGNQTISVDGLPIEMFWDVHDWLFNPSLGHAVFMFKTITSGEVQEPSLSKPVSHSFKHKELAQSQGNGYGFSLLMYAWKND</sequence>
<name>B8LNS3_PICSI</name>